<dbReference type="RefSeq" id="WP_074757263.1">
    <property type="nucleotide sequence ID" value="NZ_FOGJ01000020.1"/>
</dbReference>
<dbReference type="EMBL" id="FOGJ01000020">
    <property type="protein sequence ID" value="SES13610.1"/>
    <property type="molecule type" value="Genomic_DNA"/>
</dbReference>
<evidence type="ECO:0000313" key="1">
    <source>
        <dbReference type="EMBL" id="SES13610.1"/>
    </source>
</evidence>
<dbReference type="Proteomes" id="UP000182584">
    <property type="component" value="Unassembled WGS sequence"/>
</dbReference>
<evidence type="ECO:0000313" key="2">
    <source>
        <dbReference type="Proteomes" id="UP000182584"/>
    </source>
</evidence>
<organism evidence="1 2">
    <name type="scientific">Butyrivibrio fibrisolvens</name>
    <dbReference type="NCBI Taxonomy" id="831"/>
    <lineage>
        <taxon>Bacteria</taxon>
        <taxon>Bacillati</taxon>
        <taxon>Bacillota</taxon>
        <taxon>Clostridia</taxon>
        <taxon>Lachnospirales</taxon>
        <taxon>Lachnospiraceae</taxon>
        <taxon>Butyrivibrio</taxon>
    </lineage>
</organism>
<dbReference type="AlphaFoldDB" id="A0A1H9UVQ0"/>
<name>A0A1H9UVQ0_BUTFI</name>
<protein>
    <submittedName>
        <fullName evidence="1">Uncharacterized protein</fullName>
    </submittedName>
</protein>
<proteinExistence type="predicted"/>
<accession>A0A1H9UVQ0</accession>
<gene>
    <name evidence="1" type="ORF">SAMN04487884_1201</name>
</gene>
<dbReference type="OrthoDB" id="2002529at2"/>
<sequence length="139" mass="16531">MLVHNEEDFKYIMQDFEKYYIGARYSYDELMSSNFVPFKLKTIIEKYIAKDIDKSVTLESHFYFMTDEGFDYRVCRQLRLRLRCSVLASPHVDGVEDKYTEKIYPIDKLVKLSSQDKMDKGLVIRELIIGKLSLLMFQV</sequence>
<dbReference type="eggNOG" id="ENOG50337YC">
    <property type="taxonomic scope" value="Bacteria"/>
</dbReference>
<reference evidence="1 2" key="1">
    <citation type="submission" date="2016-10" db="EMBL/GenBank/DDBJ databases">
        <authorList>
            <person name="de Groot N.N."/>
        </authorList>
    </citation>
    <scope>NUCLEOTIDE SEQUENCE [LARGE SCALE GENOMIC DNA]</scope>
    <source>
        <strain evidence="1 2">AR40</strain>
    </source>
</reference>